<evidence type="ECO:0000313" key="17">
    <source>
        <dbReference type="EMBL" id="RWS14656.1"/>
    </source>
</evidence>
<keyword evidence="13" id="KW-0539">Nucleus</keyword>
<protein>
    <recommendedName>
        <fullName evidence="11 13">Adenosine kinase</fullName>
        <shortName evidence="13">AK</shortName>
        <ecNumber evidence="3 13">2.7.1.20</ecNumber>
    </recommendedName>
    <alternativeName>
        <fullName evidence="13">Adenosine 5'-phosphotransferase</fullName>
    </alternativeName>
</protein>
<comment type="catalytic activity">
    <reaction evidence="10 13">
        <text>adenosine + ATP = AMP + ADP + H(+)</text>
        <dbReference type="Rhea" id="RHEA:20824"/>
        <dbReference type="ChEBI" id="CHEBI:15378"/>
        <dbReference type="ChEBI" id="CHEBI:16335"/>
        <dbReference type="ChEBI" id="CHEBI:30616"/>
        <dbReference type="ChEBI" id="CHEBI:456215"/>
        <dbReference type="ChEBI" id="CHEBI:456216"/>
        <dbReference type="EC" id="2.7.1.20"/>
    </reaction>
</comment>
<dbReference type="InterPro" id="IPR011611">
    <property type="entry name" value="PfkB_dom"/>
</dbReference>
<dbReference type="SUPFAM" id="SSF53613">
    <property type="entry name" value="Ribokinase-like"/>
    <property type="match status" value="1"/>
</dbReference>
<dbReference type="CDD" id="cd01168">
    <property type="entry name" value="adenosine_kinase"/>
    <property type="match status" value="1"/>
</dbReference>
<comment type="pathway">
    <text evidence="1 13">Purine metabolism; AMP biosynthesis via salvage pathway; AMP from adenosine: step 1/1.</text>
</comment>
<dbReference type="EC" id="2.7.1.20" evidence="3 13"/>
<proteinExistence type="inferred from homology"/>
<dbReference type="InterPro" id="IPR001805">
    <property type="entry name" value="Adenokinase"/>
</dbReference>
<dbReference type="EMBL" id="NCKU01000882">
    <property type="protein sequence ID" value="RWS13788.1"/>
    <property type="molecule type" value="Genomic_DNA"/>
</dbReference>
<dbReference type="PANTHER" id="PTHR45769">
    <property type="entry name" value="ADENOSINE KINASE"/>
    <property type="match status" value="1"/>
</dbReference>
<dbReference type="InterPro" id="IPR002173">
    <property type="entry name" value="Carboh/pur_kinase_PfkB_CS"/>
</dbReference>
<dbReference type="OrthoDB" id="432447at2759"/>
<keyword evidence="7 13" id="KW-0418">Kinase</keyword>
<dbReference type="Gene3D" id="3.40.1190.20">
    <property type="match status" value="1"/>
</dbReference>
<keyword evidence="5 13" id="KW-0660">Purine salvage</keyword>
<reference evidence="17" key="2">
    <citation type="submission" date="2018-11" db="EMBL/GenBank/DDBJ databases">
        <title>Trombidioid mite genomics.</title>
        <authorList>
            <person name="Dong X."/>
        </authorList>
    </citation>
    <scope>NUCLEOTIDE SEQUENCE</scope>
    <source>
        <strain evidence="17">UoL-WK</strain>
    </source>
</reference>
<evidence type="ECO:0000313" key="15">
    <source>
        <dbReference type="EMBL" id="RWS13785.1"/>
    </source>
</evidence>
<comment type="cofactor">
    <cofactor evidence="13">
        <name>Mg(2+)</name>
        <dbReference type="ChEBI" id="CHEBI:18420"/>
    </cofactor>
    <text evidence="13">Binds 3 Mg(2+) ions per subunit.</text>
</comment>
<evidence type="ECO:0000256" key="12">
    <source>
        <dbReference type="PIRSR" id="PIRSR601805-1"/>
    </source>
</evidence>
<keyword evidence="4 13" id="KW-0808">Transferase</keyword>
<accession>A0A3S3P4E1</accession>
<keyword evidence="9 13" id="KW-0460">Magnesium</keyword>
<feature type="domain" description="Carbohydrate kinase PfkB" evidence="14">
    <location>
        <begin position="59"/>
        <end position="356"/>
    </location>
</feature>
<comment type="similarity">
    <text evidence="2 13">Belongs to the carbohydrate kinase PfkB family.</text>
</comment>
<dbReference type="EMBL" id="NCKU01000652">
    <property type="protein sequence ID" value="RWS14656.1"/>
    <property type="molecule type" value="Genomic_DNA"/>
</dbReference>
<evidence type="ECO:0000256" key="13">
    <source>
        <dbReference type="RuleBase" id="RU368116"/>
    </source>
</evidence>
<evidence type="ECO:0000256" key="8">
    <source>
        <dbReference type="ARBA" id="ARBA00022840"/>
    </source>
</evidence>
<evidence type="ECO:0000256" key="9">
    <source>
        <dbReference type="ARBA" id="ARBA00022842"/>
    </source>
</evidence>
<evidence type="ECO:0000256" key="11">
    <source>
        <dbReference type="ARBA" id="ARBA00068771"/>
    </source>
</evidence>
<dbReference type="GO" id="GO:0004001">
    <property type="term" value="F:adenosine kinase activity"/>
    <property type="evidence" value="ECO:0007669"/>
    <property type="project" value="UniProtKB-UniRule"/>
</dbReference>
<dbReference type="GO" id="GO:0044209">
    <property type="term" value="P:AMP salvage"/>
    <property type="evidence" value="ECO:0007669"/>
    <property type="project" value="UniProtKB-UniRule"/>
</dbReference>
<reference evidence="17 18" key="1">
    <citation type="journal article" date="2018" name="Gigascience">
        <title>Genomes of trombidid mites reveal novel predicted allergens and laterally-transferred genes associated with secondary metabolism.</title>
        <authorList>
            <person name="Dong X."/>
            <person name="Chaisiri K."/>
            <person name="Xia D."/>
            <person name="Armstrong S.D."/>
            <person name="Fang Y."/>
            <person name="Donnelly M.J."/>
            <person name="Kadowaki T."/>
            <person name="McGarry J.W."/>
            <person name="Darby A.C."/>
            <person name="Makepeace B.L."/>
        </authorList>
    </citation>
    <scope>NUCLEOTIDE SEQUENCE [LARGE SCALE GENOMIC DNA]</scope>
    <source>
        <strain evidence="17">UoL-WK</strain>
    </source>
</reference>
<dbReference type="STRING" id="1965070.A0A3S3P4E1"/>
<sequence length="364" mass="40747">KLIICLTEKLFSLKSIVYSSEGELFGFGNPLLDITATVTDEFLQKYNLPKNAAVVADSKQELLYEDLINTFEIDYSAGGATQNTMRFVQWILGKNRHGIAAFMGCVGNDYFGRMMEKKAKGDGVRVLYNVEENVATGTCAVLITDNGKSRSNCAFLGASEKLNKEHLLRHWHWVEKARYYYLSGHTLAVTPDSVIALAHQTIADKFKPKKFFFNLGAPYVSEKYGDKLMEIVPYINYLFGNEYEVAAFAKMRGYQTSDMKEIAKQIANEPSKVGTRTVVVTQGPNPVLVARSNDPKVDEYPVPQLEPEKIIDTNGAGDALTGGFLAMYLLEKPFDVCLKCGIYCATECIQRMGVVFPRDFKFKM</sequence>
<evidence type="ECO:0000313" key="18">
    <source>
        <dbReference type="Proteomes" id="UP000285301"/>
    </source>
</evidence>
<dbReference type="PANTHER" id="PTHR45769:SF3">
    <property type="entry name" value="ADENOSINE KINASE"/>
    <property type="match status" value="1"/>
</dbReference>
<evidence type="ECO:0000256" key="1">
    <source>
        <dbReference type="ARBA" id="ARBA00004801"/>
    </source>
</evidence>
<dbReference type="Pfam" id="PF00294">
    <property type="entry name" value="PfkB"/>
    <property type="match status" value="1"/>
</dbReference>
<dbReference type="UniPathway" id="UPA00588">
    <property type="reaction ID" value="UER00659"/>
</dbReference>
<dbReference type="GO" id="GO:0005829">
    <property type="term" value="C:cytosol"/>
    <property type="evidence" value="ECO:0007669"/>
    <property type="project" value="TreeGrafter"/>
</dbReference>
<evidence type="ECO:0000259" key="14">
    <source>
        <dbReference type="Pfam" id="PF00294"/>
    </source>
</evidence>
<evidence type="ECO:0000256" key="3">
    <source>
        <dbReference type="ARBA" id="ARBA00012119"/>
    </source>
</evidence>
<dbReference type="PRINTS" id="PR00989">
    <property type="entry name" value="ADENOKINASE"/>
</dbReference>
<dbReference type="GO" id="GO:0006144">
    <property type="term" value="P:purine nucleobase metabolic process"/>
    <property type="evidence" value="ECO:0007669"/>
    <property type="project" value="TreeGrafter"/>
</dbReference>
<dbReference type="EMBL" id="NCKU01000884">
    <property type="protein sequence ID" value="RWS13785.1"/>
    <property type="molecule type" value="Genomic_DNA"/>
</dbReference>
<dbReference type="Proteomes" id="UP000285301">
    <property type="component" value="Unassembled WGS sequence"/>
</dbReference>
<evidence type="ECO:0000256" key="4">
    <source>
        <dbReference type="ARBA" id="ARBA00022679"/>
    </source>
</evidence>
<dbReference type="FunFam" id="3.40.1190.20:FF:000076">
    <property type="entry name" value="Adenosine kinase"/>
    <property type="match status" value="1"/>
</dbReference>
<feature type="active site" description="Proton acceptor" evidence="12">
    <location>
        <position position="318"/>
    </location>
</feature>
<evidence type="ECO:0000256" key="6">
    <source>
        <dbReference type="ARBA" id="ARBA00022741"/>
    </source>
</evidence>
<keyword evidence="18" id="KW-1185">Reference proteome</keyword>
<dbReference type="GO" id="GO:0006166">
    <property type="term" value="P:purine ribonucleoside salvage"/>
    <property type="evidence" value="ECO:0007669"/>
    <property type="project" value="UniProtKB-KW"/>
</dbReference>
<evidence type="ECO:0000256" key="2">
    <source>
        <dbReference type="ARBA" id="ARBA00010688"/>
    </source>
</evidence>
<dbReference type="GO" id="GO:0005524">
    <property type="term" value="F:ATP binding"/>
    <property type="evidence" value="ECO:0007669"/>
    <property type="project" value="UniProtKB-UniRule"/>
</dbReference>
<name>A0A3S3P4E1_9ACAR</name>
<comment type="subcellular location">
    <subcellularLocation>
        <location evidence="13">Nucleus</location>
    </subcellularLocation>
</comment>
<organism evidence="17 18">
    <name type="scientific">Dinothrombium tinctorium</name>
    <dbReference type="NCBI Taxonomy" id="1965070"/>
    <lineage>
        <taxon>Eukaryota</taxon>
        <taxon>Metazoa</taxon>
        <taxon>Ecdysozoa</taxon>
        <taxon>Arthropoda</taxon>
        <taxon>Chelicerata</taxon>
        <taxon>Arachnida</taxon>
        <taxon>Acari</taxon>
        <taxon>Acariformes</taxon>
        <taxon>Trombidiformes</taxon>
        <taxon>Prostigmata</taxon>
        <taxon>Anystina</taxon>
        <taxon>Parasitengona</taxon>
        <taxon>Trombidioidea</taxon>
        <taxon>Trombidiidae</taxon>
        <taxon>Dinothrombium</taxon>
    </lineage>
</organism>
<evidence type="ECO:0000313" key="16">
    <source>
        <dbReference type="EMBL" id="RWS13788.1"/>
    </source>
</evidence>
<keyword evidence="6 13" id="KW-0547">Nucleotide-binding</keyword>
<dbReference type="Gene3D" id="3.30.1110.10">
    <property type="match status" value="1"/>
</dbReference>
<evidence type="ECO:0000256" key="10">
    <source>
        <dbReference type="ARBA" id="ARBA00051362"/>
    </source>
</evidence>
<gene>
    <name evidence="15" type="ORF">B4U79_03182</name>
    <name evidence="17" type="ORF">B4U79_05837</name>
    <name evidence="16" type="ORF">B4U79_08682</name>
</gene>
<dbReference type="GO" id="GO:0005634">
    <property type="term" value="C:nucleus"/>
    <property type="evidence" value="ECO:0007669"/>
    <property type="project" value="UniProtKB-SubCell"/>
</dbReference>
<evidence type="ECO:0000256" key="5">
    <source>
        <dbReference type="ARBA" id="ARBA00022726"/>
    </source>
</evidence>
<comment type="caution">
    <text evidence="17">The sequence shown here is derived from an EMBL/GenBank/DDBJ whole genome shotgun (WGS) entry which is preliminary data.</text>
</comment>
<dbReference type="AlphaFoldDB" id="A0A3S3P4E1"/>
<feature type="non-terminal residue" evidence="17">
    <location>
        <position position="1"/>
    </location>
</feature>
<comment type="function">
    <text evidence="13">ATP dependent phosphorylation of adenosine and other related nucleoside analogs to monophosphate derivatives.</text>
</comment>
<dbReference type="PROSITE" id="PS00584">
    <property type="entry name" value="PFKB_KINASES_2"/>
    <property type="match status" value="1"/>
</dbReference>
<comment type="subunit">
    <text evidence="13">Monomer.</text>
</comment>
<dbReference type="InterPro" id="IPR029056">
    <property type="entry name" value="Ribokinase-like"/>
</dbReference>
<evidence type="ECO:0000256" key="7">
    <source>
        <dbReference type="ARBA" id="ARBA00022777"/>
    </source>
</evidence>
<keyword evidence="8 13" id="KW-0067">ATP-binding</keyword>